<dbReference type="GO" id="GO:0015421">
    <property type="term" value="F:ABC-type oligopeptide transporter activity"/>
    <property type="evidence" value="ECO:0007669"/>
    <property type="project" value="TreeGrafter"/>
</dbReference>
<dbReference type="InterPro" id="IPR027417">
    <property type="entry name" value="P-loop_NTPase"/>
</dbReference>
<evidence type="ECO:0008006" key="3">
    <source>
        <dbReference type="Google" id="ProtNLM"/>
    </source>
</evidence>
<dbReference type="PANTHER" id="PTHR43394:SF1">
    <property type="entry name" value="ATP-BINDING CASSETTE SUB-FAMILY B MEMBER 10, MITOCHONDRIAL"/>
    <property type="match status" value="1"/>
</dbReference>
<accession>A0A929MZ19</accession>
<sequence length="59" mass="6336">ELVKGRTVVVIAHRAAPVVGADQIVVLERGRITGKGTSDELADHPYYHALAGTRTEGRK</sequence>
<protein>
    <recommendedName>
        <fullName evidence="3">ABC transporter ATP-binding protein</fullName>
    </recommendedName>
</protein>
<comment type="caution">
    <text evidence="1">The sequence shown here is derived from an EMBL/GenBank/DDBJ whole genome shotgun (WGS) entry which is preliminary data.</text>
</comment>
<dbReference type="PANTHER" id="PTHR43394">
    <property type="entry name" value="ATP-DEPENDENT PERMEASE MDL1, MITOCHONDRIAL"/>
    <property type="match status" value="1"/>
</dbReference>
<proteinExistence type="predicted"/>
<dbReference type="Proteomes" id="UP000718630">
    <property type="component" value="Unassembled WGS sequence"/>
</dbReference>
<name>A0A929MZ19_9ACTO</name>
<dbReference type="Gene3D" id="3.40.50.300">
    <property type="entry name" value="P-loop containing nucleotide triphosphate hydrolases"/>
    <property type="match status" value="1"/>
</dbReference>
<feature type="non-terminal residue" evidence="1">
    <location>
        <position position="1"/>
    </location>
</feature>
<organism evidence="1 2">
    <name type="scientific">Schaalia georgiae</name>
    <dbReference type="NCBI Taxonomy" id="52768"/>
    <lineage>
        <taxon>Bacteria</taxon>
        <taxon>Bacillati</taxon>
        <taxon>Actinomycetota</taxon>
        <taxon>Actinomycetes</taxon>
        <taxon>Actinomycetales</taxon>
        <taxon>Actinomycetaceae</taxon>
        <taxon>Schaalia</taxon>
    </lineage>
</organism>
<reference evidence="1" key="1">
    <citation type="submission" date="2020-04" db="EMBL/GenBank/DDBJ databases">
        <title>Deep metagenomics examines the oral microbiome during advanced dental caries in children, revealing novel taxa and co-occurrences with host molecules.</title>
        <authorList>
            <person name="Baker J.L."/>
            <person name="Morton J.T."/>
            <person name="Dinis M."/>
            <person name="Alvarez R."/>
            <person name="Tran N.C."/>
            <person name="Knight R."/>
            <person name="Edlund A."/>
        </authorList>
    </citation>
    <scope>NUCLEOTIDE SEQUENCE</scope>
    <source>
        <strain evidence="1">JCVI_32_bin.64</strain>
    </source>
</reference>
<evidence type="ECO:0000313" key="1">
    <source>
        <dbReference type="EMBL" id="MBF0940151.1"/>
    </source>
</evidence>
<evidence type="ECO:0000313" key="2">
    <source>
        <dbReference type="Proteomes" id="UP000718630"/>
    </source>
</evidence>
<dbReference type="EMBL" id="JABZFZ010000210">
    <property type="protein sequence ID" value="MBF0940151.1"/>
    <property type="molecule type" value="Genomic_DNA"/>
</dbReference>
<dbReference type="SUPFAM" id="SSF52540">
    <property type="entry name" value="P-loop containing nucleoside triphosphate hydrolases"/>
    <property type="match status" value="1"/>
</dbReference>
<dbReference type="AlphaFoldDB" id="A0A929MZ19"/>
<gene>
    <name evidence="1" type="ORF">HXK03_04670</name>
</gene>
<dbReference type="InterPro" id="IPR039421">
    <property type="entry name" value="Type_1_exporter"/>
</dbReference>